<dbReference type="STRING" id="1754190.A0A1Y2EIC2"/>
<dbReference type="PRINTS" id="PR00503">
    <property type="entry name" value="BROMODOMAIN"/>
</dbReference>
<evidence type="ECO:0000313" key="4">
    <source>
        <dbReference type="EMBL" id="ORY70545.1"/>
    </source>
</evidence>
<evidence type="ECO:0000256" key="2">
    <source>
        <dbReference type="PROSITE-ProRule" id="PRU00035"/>
    </source>
</evidence>
<evidence type="ECO:0000313" key="5">
    <source>
        <dbReference type="Proteomes" id="UP000193920"/>
    </source>
</evidence>
<dbReference type="Pfam" id="PF00439">
    <property type="entry name" value="Bromodomain"/>
    <property type="match status" value="1"/>
</dbReference>
<evidence type="ECO:0000259" key="3">
    <source>
        <dbReference type="PROSITE" id="PS50014"/>
    </source>
</evidence>
<protein>
    <submittedName>
        <fullName evidence="4">Bromodomain-containing protein</fullName>
    </submittedName>
</protein>
<proteinExistence type="predicted"/>
<dbReference type="GO" id="GO:0005634">
    <property type="term" value="C:nucleus"/>
    <property type="evidence" value="ECO:0007669"/>
    <property type="project" value="TreeGrafter"/>
</dbReference>
<dbReference type="InterPro" id="IPR051831">
    <property type="entry name" value="Bromodomain_contain_prot"/>
</dbReference>
<dbReference type="GO" id="GO:0006357">
    <property type="term" value="P:regulation of transcription by RNA polymerase II"/>
    <property type="evidence" value="ECO:0007669"/>
    <property type="project" value="TreeGrafter"/>
</dbReference>
<dbReference type="PANTHER" id="PTHR22881:SF27">
    <property type="entry name" value="BROMODOMAIN CONTAINING 7_9"/>
    <property type="match status" value="1"/>
</dbReference>
<reference evidence="4 5" key="1">
    <citation type="submission" date="2016-08" db="EMBL/GenBank/DDBJ databases">
        <title>A Parts List for Fungal Cellulosomes Revealed by Comparative Genomics.</title>
        <authorList>
            <consortium name="DOE Joint Genome Institute"/>
            <person name="Haitjema C.H."/>
            <person name="Gilmore S.P."/>
            <person name="Henske J.K."/>
            <person name="Solomon K.V."/>
            <person name="De Groot R."/>
            <person name="Kuo A."/>
            <person name="Mondo S.J."/>
            <person name="Salamov A.A."/>
            <person name="Labutti K."/>
            <person name="Zhao Z."/>
            <person name="Chiniquy J."/>
            <person name="Barry K."/>
            <person name="Brewer H.M."/>
            <person name="Purvine S.O."/>
            <person name="Wright A.T."/>
            <person name="Boxma B."/>
            <person name="Van Alen T."/>
            <person name="Hackstein J.H."/>
            <person name="Baker S.E."/>
            <person name="Grigoriev I.V."/>
            <person name="O'Malley M.A."/>
        </authorList>
    </citation>
    <scope>NUCLEOTIDE SEQUENCE [LARGE SCALE GENOMIC DNA]</scope>
    <source>
        <strain evidence="4 5">G1</strain>
    </source>
</reference>
<dbReference type="SMART" id="SM00297">
    <property type="entry name" value="BROMO"/>
    <property type="match status" value="1"/>
</dbReference>
<dbReference type="Gene3D" id="1.20.920.10">
    <property type="entry name" value="Bromodomain-like"/>
    <property type="match status" value="1"/>
</dbReference>
<sequence>MESLNKILKVIKKKDDYGVFLVPVDTNIVTDYALIIKNPMDFGTMQKKIDTKKYKSISEFQNDFELVIKNAKIYNAPETIYYRSAEKISK</sequence>
<dbReference type="Proteomes" id="UP000193920">
    <property type="component" value="Unassembled WGS sequence"/>
</dbReference>
<comment type="caution">
    <text evidence="4">The sequence shown here is derived from an EMBL/GenBank/DDBJ whole genome shotgun (WGS) entry which is preliminary data.</text>
</comment>
<dbReference type="InterPro" id="IPR001487">
    <property type="entry name" value="Bromodomain"/>
</dbReference>
<accession>A0A1Y2EIC2</accession>
<feature type="domain" description="Bromo" evidence="3">
    <location>
        <begin position="12"/>
        <end position="82"/>
    </location>
</feature>
<name>A0A1Y2EIC2_9FUNG</name>
<dbReference type="OrthoDB" id="21449at2759"/>
<gene>
    <name evidence="4" type="ORF">LY90DRAFT_404894</name>
</gene>
<dbReference type="InterPro" id="IPR036427">
    <property type="entry name" value="Bromodomain-like_sf"/>
</dbReference>
<keyword evidence="5" id="KW-1185">Reference proteome</keyword>
<dbReference type="AlphaFoldDB" id="A0A1Y2EIC2"/>
<dbReference type="SUPFAM" id="SSF47370">
    <property type="entry name" value="Bromodomain"/>
    <property type="match status" value="1"/>
</dbReference>
<dbReference type="EMBL" id="MCOG01000043">
    <property type="protein sequence ID" value="ORY70545.1"/>
    <property type="molecule type" value="Genomic_DNA"/>
</dbReference>
<dbReference type="GO" id="GO:0006325">
    <property type="term" value="P:chromatin organization"/>
    <property type="evidence" value="ECO:0007669"/>
    <property type="project" value="UniProtKB-ARBA"/>
</dbReference>
<feature type="non-terminal residue" evidence="4">
    <location>
        <position position="90"/>
    </location>
</feature>
<dbReference type="PANTHER" id="PTHR22881">
    <property type="entry name" value="BROMODOMAIN CONTAINING PROTEIN"/>
    <property type="match status" value="1"/>
</dbReference>
<keyword evidence="1 2" id="KW-0103">Bromodomain</keyword>
<organism evidence="4 5">
    <name type="scientific">Neocallimastix californiae</name>
    <dbReference type="NCBI Taxonomy" id="1754190"/>
    <lineage>
        <taxon>Eukaryota</taxon>
        <taxon>Fungi</taxon>
        <taxon>Fungi incertae sedis</taxon>
        <taxon>Chytridiomycota</taxon>
        <taxon>Chytridiomycota incertae sedis</taxon>
        <taxon>Neocallimastigomycetes</taxon>
        <taxon>Neocallimastigales</taxon>
        <taxon>Neocallimastigaceae</taxon>
        <taxon>Neocallimastix</taxon>
    </lineage>
</organism>
<evidence type="ECO:0000256" key="1">
    <source>
        <dbReference type="ARBA" id="ARBA00023117"/>
    </source>
</evidence>
<dbReference type="PROSITE" id="PS50014">
    <property type="entry name" value="BROMODOMAIN_2"/>
    <property type="match status" value="1"/>
</dbReference>